<organism evidence="2 3">
    <name type="scientific">Aquatica leii</name>
    <dbReference type="NCBI Taxonomy" id="1421715"/>
    <lineage>
        <taxon>Eukaryota</taxon>
        <taxon>Metazoa</taxon>
        <taxon>Ecdysozoa</taxon>
        <taxon>Arthropoda</taxon>
        <taxon>Hexapoda</taxon>
        <taxon>Insecta</taxon>
        <taxon>Pterygota</taxon>
        <taxon>Neoptera</taxon>
        <taxon>Endopterygota</taxon>
        <taxon>Coleoptera</taxon>
        <taxon>Polyphaga</taxon>
        <taxon>Elateriformia</taxon>
        <taxon>Elateroidea</taxon>
        <taxon>Lampyridae</taxon>
        <taxon>Luciolinae</taxon>
        <taxon>Aquatica</taxon>
    </lineage>
</organism>
<protein>
    <submittedName>
        <fullName evidence="2">Uncharacterized protein</fullName>
    </submittedName>
</protein>
<feature type="compositionally biased region" description="Basic and acidic residues" evidence="1">
    <location>
        <begin position="88"/>
        <end position="100"/>
    </location>
</feature>
<evidence type="ECO:0000313" key="3">
    <source>
        <dbReference type="Proteomes" id="UP001353858"/>
    </source>
</evidence>
<gene>
    <name evidence="2" type="ORF">RN001_000333</name>
</gene>
<name>A0AAN7Q702_9COLE</name>
<dbReference type="Proteomes" id="UP001353858">
    <property type="component" value="Unassembled WGS sequence"/>
</dbReference>
<dbReference type="AlphaFoldDB" id="A0AAN7Q702"/>
<keyword evidence="3" id="KW-1185">Reference proteome</keyword>
<evidence type="ECO:0000313" key="2">
    <source>
        <dbReference type="EMBL" id="KAK4884062.1"/>
    </source>
</evidence>
<accession>A0AAN7Q702</accession>
<feature type="region of interest" description="Disordered" evidence="1">
    <location>
        <begin position="87"/>
        <end position="108"/>
    </location>
</feature>
<proteinExistence type="predicted"/>
<evidence type="ECO:0000256" key="1">
    <source>
        <dbReference type="SAM" id="MobiDB-lite"/>
    </source>
</evidence>
<comment type="caution">
    <text evidence="2">The sequence shown here is derived from an EMBL/GenBank/DDBJ whole genome shotgun (WGS) entry which is preliminary data.</text>
</comment>
<reference evidence="3" key="1">
    <citation type="submission" date="2023-01" db="EMBL/GenBank/DDBJ databases">
        <title>Key to firefly adult light organ development and bioluminescence: homeobox transcription factors regulate luciferase expression and transportation to peroxisome.</title>
        <authorList>
            <person name="Fu X."/>
        </authorList>
    </citation>
    <scope>NUCLEOTIDE SEQUENCE [LARGE SCALE GENOMIC DNA]</scope>
</reference>
<dbReference type="EMBL" id="JARPUR010000001">
    <property type="protein sequence ID" value="KAK4884062.1"/>
    <property type="molecule type" value="Genomic_DNA"/>
</dbReference>
<sequence>MQQTPAKPTFIECVQQHSTIELCYVYFLLKTLFDISLCKCKDFLICKCKIKVPVAERAFLTDQRTSRKMLIGGIDIKATKMLHKRLKRKEEDTERREKSSTCKLIRTK</sequence>